<dbReference type="GO" id="GO:0000976">
    <property type="term" value="F:transcription cis-regulatory region binding"/>
    <property type="evidence" value="ECO:0007669"/>
    <property type="project" value="TreeGrafter"/>
</dbReference>
<dbReference type="Pfam" id="PF11951">
    <property type="entry name" value="Fungal_trans_2"/>
    <property type="match status" value="1"/>
</dbReference>
<comment type="caution">
    <text evidence="4">The sequence shown here is derived from an EMBL/GenBank/DDBJ whole genome shotgun (WGS) entry which is preliminary data.</text>
</comment>
<organism evidence="4 5">
    <name type="scientific">Coleophoma crateriformis</name>
    <dbReference type="NCBI Taxonomy" id="565419"/>
    <lineage>
        <taxon>Eukaryota</taxon>
        <taxon>Fungi</taxon>
        <taxon>Dikarya</taxon>
        <taxon>Ascomycota</taxon>
        <taxon>Pezizomycotina</taxon>
        <taxon>Leotiomycetes</taxon>
        <taxon>Helotiales</taxon>
        <taxon>Dermateaceae</taxon>
        <taxon>Coleophoma</taxon>
    </lineage>
</organism>
<dbReference type="AlphaFoldDB" id="A0A3D8Q6B8"/>
<dbReference type="PANTHER" id="PTHR37534">
    <property type="entry name" value="TRANSCRIPTIONAL ACTIVATOR PROTEIN UGA3"/>
    <property type="match status" value="1"/>
</dbReference>
<proteinExistence type="predicted"/>
<evidence type="ECO:0000256" key="1">
    <source>
        <dbReference type="ARBA" id="ARBA00004123"/>
    </source>
</evidence>
<dbReference type="Proteomes" id="UP000256328">
    <property type="component" value="Unassembled WGS sequence"/>
</dbReference>
<evidence type="ECO:0008006" key="6">
    <source>
        <dbReference type="Google" id="ProtNLM"/>
    </source>
</evidence>
<evidence type="ECO:0000256" key="3">
    <source>
        <dbReference type="SAM" id="MobiDB-lite"/>
    </source>
</evidence>
<dbReference type="PANTHER" id="PTHR37534:SF51">
    <property type="entry name" value="ACRIFLAVINE SENSITIVITY CONTROL PROTEIN ACR-2"/>
    <property type="match status" value="1"/>
</dbReference>
<accession>A0A3D8Q6B8</accession>
<reference evidence="4 5" key="1">
    <citation type="journal article" date="2018" name="IMA Fungus">
        <title>IMA Genome-F 9: Draft genome sequence of Annulohypoxylon stygium, Aspergillus mulundensis, Berkeleyomyces basicola (syn. Thielaviopsis basicola), Ceratocystis smalleyi, two Cercospora beticola strains, Coleophoma cylindrospora, Fusarium fracticaudum, Phialophora cf. hyalina, and Morchella septimelata.</title>
        <authorList>
            <person name="Wingfield B.D."/>
            <person name="Bills G.F."/>
            <person name="Dong Y."/>
            <person name="Huang W."/>
            <person name="Nel W.J."/>
            <person name="Swalarsk-Parry B.S."/>
            <person name="Vaghefi N."/>
            <person name="Wilken P.M."/>
            <person name="An Z."/>
            <person name="de Beer Z.W."/>
            <person name="De Vos L."/>
            <person name="Chen L."/>
            <person name="Duong T.A."/>
            <person name="Gao Y."/>
            <person name="Hammerbacher A."/>
            <person name="Kikkert J.R."/>
            <person name="Li Y."/>
            <person name="Li H."/>
            <person name="Li K."/>
            <person name="Li Q."/>
            <person name="Liu X."/>
            <person name="Ma X."/>
            <person name="Naidoo K."/>
            <person name="Pethybridge S.J."/>
            <person name="Sun J."/>
            <person name="Steenkamp E.T."/>
            <person name="van der Nest M.A."/>
            <person name="van Wyk S."/>
            <person name="Wingfield M.J."/>
            <person name="Xiong C."/>
            <person name="Yue Q."/>
            <person name="Zhang X."/>
        </authorList>
    </citation>
    <scope>NUCLEOTIDE SEQUENCE [LARGE SCALE GENOMIC DNA]</scope>
    <source>
        <strain evidence="4 5">BP5796</strain>
    </source>
</reference>
<keyword evidence="2" id="KW-0539">Nucleus</keyword>
<sequence length="511" mass="56852">MAGVTFEDIRQQKVKPVRPRSAVPSPQNLEMASVSAAIVPEHGLKLVSPAAWDRSHHRLPAQTKRKLPFEDDVKLALGRRLTDPFFQDLNHDARFYISYFNHSVCKDLVIYDLPQQNPFRELIPLATQHPVLLNIIIANSALNMANASQQSTARSFSLSLQPSKIPPSIPQLWISPTSQSSSWYKDALVAKHRALRFLNAVLNDVDSTGIDIALGSVLLFTEFELADSGIKDWRLHMHGARALINSVKEPYTLQYANMSSLRRRLIANCLVYDVLSSTLARPESSGPPQCSSMMVRSSLQYAEANNYLSFPAVLLERVLVTAQLSQAIQDRSPAKSITSAQEYQIASLLHAAQSFDARDWASTLQSISPHGDLESRIHVASAHKAAVCIYISRVLRLLSPTAEVPDDLELLVSDIIHHLSFVTSNSELFKATSWPTFVAGADTRDLEQQAWAMARLRELWACLPCTMGYVRSAMEILGAIWHKRDAAMGGTTHTGDWIQDLQVLEIDLMIA</sequence>
<comment type="subcellular location">
    <subcellularLocation>
        <location evidence="1">Nucleus</location>
    </subcellularLocation>
</comment>
<evidence type="ECO:0000313" key="4">
    <source>
        <dbReference type="EMBL" id="RDW57366.1"/>
    </source>
</evidence>
<dbReference type="EMBL" id="PDLN01000023">
    <property type="protein sequence ID" value="RDW57366.1"/>
    <property type="molecule type" value="Genomic_DNA"/>
</dbReference>
<dbReference type="GO" id="GO:0005634">
    <property type="term" value="C:nucleus"/>
    <property type="evidence" value="ECO:0007669"/>
    <property type="project" value="UniProtKB-SubCell"/>
</dbReference>
<protein>
    <recommendedName>
        <fullName evidence="6">Acriflavine sensitivity control protein acr-2</fullName>
    </recommendedName>
</protein>
<dbReference type="InterPro" id="IPR021858">
    <property type="entry name" value="Fun_TF"/>
</dbReference>
<evidence type="ECO:0000313" key="5">
    <source>
        <dbReference type="Proteomes" id="UP000256328"/>
    </source>
</evidence>
<feature type="region of interest" description="Disordered" evidence="3">
    <location>
        <begin position="1"/>
        <end position="26"/>
    </location>
</feature>
<keyword evidence="5" id="KW-1185">Reference proteome</keyword>
<gene>
    <name evidence="4" type="ORF">BP5796_12816</name>
</gene>
<evidence type="ECO:0000256" key="2">
    <source>
        <dbReference type="ARBA" id="ARBA00023242"/>
    </source>
</evidence>
<name>A0A3D8Q6B8_9HELO</name>
<dbReference type="GO" id="GO:0045944">
    <property type="term" value="P:positive regulation of transcription by RNA polymerase II"/>
    <property type="evidence" value="ECO:0007669"/>
    <property type="project" value="TreeGrafter"/>
</dbReference>
<dbReference type="GO" id="GO:0003700">
    <property type="term" value="F:DNA-binding transcription factor activity"/>
    <property type="evidence" value="ECO:0007669"/>
    <property type="project" value="TreeGrafter"/>
</dbReference>
<dbReference type="OrthoDB" id="5380854at2759"/>